<sequence length="243" mass="27955">MYISGLQKTSLIDYPENISAVIFTSGCNFNCGFCHNPELVNPKLYLPEIPEYKILDFLRKRKKVLDAVVITGGEPTIYPDLINFIKKIKKLGYLIKLDTNGTNPDIINNLITNNLIDYIAMDIKGPLDKYQEITGCLVDIGKIKQSIQIIKNIRVSPRRSPRESALVDYEFRTTVVPTLHKKENFRSIGKMIKGAKKYYLQQFRPTKTLSPKFKTITPFSQSQLQEFKIIMEKYVKEVEIRGI</sequence>
<keyword evidence="1" id="KW-0949">S-adenosyl-L-methionine</keyword>
<evidence type="ECO:0000313" key="7">
    <source>
        <dbReference type="Proteomes" id="UP000176451"/>
    </source>
</evidence>
<keyword evidence="2" id="KW-0479">Metal-binding</keyword>
<dbReference type="PROSITE" id="PS51918">
    <property type="entry name" value="RADICAL_SAM"/>
    <property type="match status" value="1"/>
</dbReference>
<comment type="caution">
    <text evidence="6">The sequence shown here is derived from an EMBL/GenBank/DDBJ whole genome shotgun (WGS) entry which is preliminary data.</text>
</comment>
<dbReference type="STRING" id="1797469.A3F08_01405"/>
<dbReference type="GO" id="GO:0003824">
    <property type="term" value="F:catalytic activity"/>
    <property type="evidence" value="ECO:0007669"/>
    <property type="project" value="InterPro"/>
</dbReference>
<reference evidence="6 7" key="1">
    <citation type="journal article" date="2016" name="Nat. Commun.">
        <title>Thousands of microbial genomes shed light on interconnected biogeochemical processes in an aquifer system.</title>
        <authorList>
            <person name="Anantharaman K."/>
            <person name="Brown C.T."/>
            <person name="Hug L.A."/>
            <person name="Sharon I."/>
            <person name="Castelle C.J."/>
            <person name="Probst A.J."/>
            <person name="Thomas B.C."/>
            <person name="Singh A."/>
            <person name="Wilkins M.J."/>
            <person name="Karaoz U."/>
            <person name="Brodie E.L."/>
            <person name="Williams K.H."/>
            <person name="Hubbard S.S."/>
            <person name="Banfield J.F."/>
        </authorList>
    </citation>
    <scope>NUCLEOTIDE SEQUENCE [LARGE SCALE GENOMIC DNA]</scope>
</reference>
<evidence type="ECO:0000256" key="3">
    <source>
        <dbReference type="ARBA" id="ARBA00023004"/>
    </source>
</evidence>
<gene>
    <name evidence="6" type="ORF">A3F08_01405</name>
</gene>
<dbReference type="AlphaFoldDB" id="A0A1F5EKD0"/>
<dbReference type="GO" id="GO:0051536">
    <property type="term" value="F:iron-sulfur cluster binding"/>
    <property type="evidence" value="ECO:0007669"/>
    <property type="project" value="UniProtKB-KW"/>
</dbReference>
<dbReference type="Pfam" id="PF04055">
    <property type="entry name" value="Radical_SAM"/>
    <property type="match status" value="1"/>
</dbReference>
<keyword evidence="4" id="KW-0411">Iron-sulfur</keyword>
<dbReference type="InterPro" id="IPR050377">
    <property type="entry name" value="Radical_SAM_PqqE_MftC-like"/>
</dbReference>
<dbReference type="InterPro" id="IPR013785">
    <property type="entry name" value="Aldolase_TIM"/>
</dbReference>
<keyword evidence="3" id="KW-0408">Iron</keyword>
<dbReference type="GO" id="GO:0046872">
    <property type="term" value="F:metal ion binding"/>
    <property type="evidence" value="ECO:0007669"/>
    <property type="project" value="UniProtKB-KW"/>
</dbReference>
<dbReference type="InterPro" id="IPR007197">
    <property type="entry name" value="rSAM"/>
</dbReference>
<evidence type="ECO:0000256" key="2">
    <source>
        <dbReference type="ARBA" id="ARBA00022723"/>
    </source>
</evidence>
<organism evidence="6 7">
    <name type="scientific">Candidatus Berkelbacteria bacterium RIFCSPHIGHO2_12_FULL_36_9</name>
    <dbReference type="NCBI Taxonomy" id="1797469"/>
    <lineage>
        <taxon>Bacteria</taxon>
        <taxon>Candidatus Berkelbacteria</taxon>
    </lineage>
</organism>
<accession>A0A1F5EKD0</accession>
<evidence type="ECO:0000256" key="4">
    <source>
        <dbReference type="ARBA" id="ARBA00023014"/>
    </source>
</evidence>
<evidence type="ECO:0000313" key="6">
    <source>
        <dbReference type="EMBL" id="OGD67803.1"/>
    </source>
</evidence>
<feature type="domain" description="Radical SAM core" evidence="5">
    <location>
        <begin position="13"/>
        <end position="241"/>
    </location>
</feature>
<protein>
    <submittedName>
        <fullName evidence="6">Anaerobic ribonucleoside-triphosphate reductase activating protein</fullName>
    </submittedName>
</protein>
<dbReference type="PANTHER" id="PTHR11228:SF27">
    <property type="entry name" value="GLYCYL-RADICAL ENZYME ACTIVATING ENZYME MJ1227-RELATED"/>
    <property type="match status" value="1"/>
</dbReference>
<dbReference type="SFLD" id="SFLDS00029">
    <property type="entry name" value="Radical_SAM"/>
    <property type="match status" value="1"/>
</dbReference>
<dbReference type="EMBL" id="MEZV01000009">
    <property type="protein sequence ID" value="OGD67803.1"/>
    <property type="molecule type" value="Genomic_DNA"/>
</dbReference>
<evidence type="ECO:0000259" key="5">
    <source>
        <dbReference type="PROSITE" id="PS51918"/>
    </source>
</evidence>
<dbReference type="Gene3D" id="3.20.20.70">
    <property type="entry name" value="Aldolase class I"/>
    <property type="match status" value="1"/>
</dbReference>
<dbReference type="InterPro" id="IPR012840">
    <property type="entry name" value="NrdG2"/>
</dbReference>
<dbReference type="PANTHER" id="PTHR11228">
    <property type="entry name" value="RADICAL SAM DOMAIN PROTEIN"/>
    <property type="match status" value="1"/>
</dbReference>
<evidence type="ECO:0000256" key="1">
    <source>
        <dbReference type="ARBA" id="ARBA00022691"/>
    </source>
</evidence>
<dbReference type="SFLD" id="SFLDG01094">
    <property type="entry name" value="Uncharacterised_Radical_SAM_Su"/>
    <property type="match status" value="1"/>
</dbReference>
<name>A0A1F5EKD0_9BACT</name>
<dbReference type="InterPro" id="IPR058240">
    <property type="entry name" value="rSAM_sf"/>
</dbReference>
<dbReference type="Proteomes" id="UP000176451">
    <property type="component" value="Unassembled WGS sequence"/>
</dbReference>
<dbReference type="CDD" id="cd01335">
    <property type="entry name" value="Radical_SAM"/>
    <property type="match status" value="1"/>
</dbReference>
<dbReference type="NCBIfam" id="TIGR02495">
    <property type="entry name" value="NrdG2"/>
    <property type="match status" value="1"/>
</dbReference>
<proteinExistence type="predicted"/>
<dbReference type="SUPFAM" id="SSF102114">
    <property type="entry name" value="Radical SAM enzymes"/>
    <property type="match status" value="1"/>
</dbReference>